<keyword evidence="3" id="KW-1185">Reference proteome</keyword>
<reference evidence="2 3" key="1">
    <citation type="journal article" date="2023" name="Hortic Res">
        <title>Pangenome of water caltrop reveals structural variations and asymmetric subgenome divergence after allopolyploidization.</title>
        <authorList>
            <person name="Zhang X."/>
            <person name="Chen Y."/>
            <person name="Wang L."/>
            <person name="Yuan Y."/>
            <person name="Fang M."/>
            <person name="Shi L."/>
            <person name="Lu R."/>
            <person name="Comes H.P."/>
            <person name="Ma Y."/>
            <person name="Chen Y."/>
            <person name="Huang G."/>
            <person name="Zhou Y."/>
            <person name="Zheng Z."/>
            <person name="Qiu Y."/>
        </authorList>
    </citation>
    <scope>NUCLEOTIDE SEQUENCE [LARGE SCALE GENOMIC DNA]</scope>
    <source>
        <strain evidence="2">F231</strain>
    </source>
</reference>
<keyword evidence="1" id="KW-0472">Membrane</keyword>
<evidence type="ECO:0000313" key="2">
    <source>
        <dbReference type="EMBL" id="KAK4783006.1"/>
    </source>
</evidence>
<protein>
    <submittedName>
        <fullName evidence="2">Uncharacterized protein</fullName>
    </submittedName>
</protein>
<feature type="transmembrane region" description="Helical" evidence="1">
    <location>
        <begin position="29"/>
        <end position="47"/>
    </location>
</feature>
<sequence length="219" mass="24476">MARDDRSYYYQQWLLLLMGLPKQLPPPPLPLQGFVLLVMLCLSWYANYESMFENIALQLKLFLLLCPLLLLLVHLLLAAADDHPWAPILASLPEHDSLHRADGSPWGRCCHPRLPPRDGFLSVVPPPTVVSSSCSVMDGAKKECLLEYRELTCVVTICSGSLFWTKAQVQPAELEGGPEQNRNLSGSFGSDKDPGFGSRIPLKCLVLLHILDSIGFYRF</sequence>
<feature type="transmembrane region" description="Helical" evidence="1">
    <location>
        <begin position="59"/>
        <end position="80"/>
    </location>
</feature>
<name>A0AAN7LLR4_TRANT</name>
<dbReference type="PANTHER" id="PTHR33306">
    <property type="entry name" value="EXPRESSED PROTEIN-RELATED-RELATED"/>
    <property type="match status" value="1"/>
</dbReference>
<gene>
    <name evidence="2" type="ORF">SAY86_007380</name>
</gene>
<accession>A0AAN7LLR4</accession>
<evidence type="ECO:0000256" key="1">
    <source>
        <dbReference type="SAM" id="Phobius"/>
    </source>
</evidence>
<comment type="caution">
    <text evidence="2">The sequence shown here is derived from an EMBL/GenBank/DDBJ whole genome shotgun (WGS) entry which is preliminary data.</text>
</comment>
<dbReference type="EMBL" id="JAXQNO010000015">
    <property type="protein sequence ID" value="KAK4783006.1"/>
    <property type="molecule type" value="Genomic_DNA"/>
</dbReference>
<evidence type="ECO:0000313" key="3">
    <source>
        <dbReference type="Proteomes" id="UP001346149"/>
    </source>
</evidence>
<keyword evidence="1" id="KW-1133">Transmembrane helix</keyword>
<dbReference type="AlphaFoldDB" id="A0AAN7LLR4"/>
<proteinExistence type="predicted"/>
<organism evidence="2 3">
    <name type="scientific">Trapa natans</name>
    <name type="common">Water chestnut</name>
    <dbReference type="NCBI Taxonomy" id="22666"/>
    <lineage>
        <taxon>Eukaryota</taxon>
        <taxon>Viridiplantae</taxon>
        <taxon>Streptophyta</taxon>
        <taxon>Embryophyta</taxon>
        <taxon>Tracheophyta</taxon>
        <taxon>Spermatophyta</taxon>
        <taxon>Magnoliopsida</taxon>
        <taxon>eudicotyledons</taxon>
        <taxon>Gunneridae</taxon>
        <taxon>Pentapetalae</taxon>
        <taxon>rosids</taxon>
        <taxon>malvids</taxon>
        <taxon>Myrtales</taxon>
        <taxon>Lythraceae</taxon>
        <taxon>Trapa</taxon>
    </lineage>
</organism>
<keyword evidence="1" id="KW-0812">Transmembrane</keyword>
<dbReference type="Proteomes" id="UP001346149">
    <property type="component" value="Unassembled WGS sequence"/>
</dbReference>
<dbReference type="PANTHER" id="PTHR33306:SF24">
    <property type="entry name" value="TRANSMEMBRANE PROTEIN"/>
    <property type="match status" value="1"/>
</dbReference>